<feature type="compositionally biased region" description="Basic and acidic residues" evidence="1">
    <location>
        <begin position="20"/>
        <end position="31"/>
    </location>
</feature>
<evidence type="ECO:0000313" key="5">
    <source>
        <dbReference type="Proteomes" id="UP001314229"/>
    </source>
</evidence>
<feature type="transmembrane region" description="Helical" evidence="2">
    <location>
        <begin position="604"/>
        <end position="632"/>
    </location>
</feature>
<feature type="region of interest" description="Disordered" evidence="1">
    <location>
        <begin position="353"/>
        <end position="372"/>
    </location>
</feature>
<dbReference type="PANTHER" id="PTHR12307">
    <property type="entry name" value="PROTEIN PHOSPHATASE 1 REGULATORY SUBUNIT"/>
    <property type="match status" value="1"/>
</dbReference>
<dbReference type="AlphaFoldDB" id="A0AAV1NXU5"/>
<name>A0AAV1NXU5_SCOSC</name>
<dbReference type="InterPro" id="IPR005036">
    <property type="entry name" value="CBM21_dom"/>
</dbReference>
<feature type="compositionally biased region" description="Acidic residues" evidence="1">
    <location>
        <begin position="32"/>
        <end position="45"/>
    </location>
</feature>
<dbReference type="GO" id="GO:0005979">
    <property type="term" value="P:regulation of glycogen biosynthetic process"/>
    <property type="evidence" value="ECO:0007669"/>
    <property type="project" value="TreeGrafter"/>
</dbReference>
<evidence type="ECO:0000256" key="1">
    <source>
        <dbReference type="SAM" id="MobiDB-lite"/>
    </source>
</evidence>
<dbReference type="EMBL" id="CAWUFR010000068">
    <property type="protein sequence ID" value="CAK6963873.1"/>
    <property type="molecule type" value="Genomic_DNA"/>
</dbReference>
<dbReference type="PROSITE" id="PS51159">
    <property type="entry name" value="CBM21"/>
    <property type="match status" value="1"/>
</dbReference>
<dbReference type="Pfam" id="PF03370">
    <property type="entry name" value="CBM_21"/>
    <property type="match status" value="1"/>
</dbReference>
<dbReference type="GO" id="GO:0008157">
    <property type="term" value="F:protein phosphatase 1 binding"/>
    <property type="evidence" value="ECO:0007669"/>
    <property type="project" value="TreeGrafter"/>
</dbReference>
<accession>A0AAV1NXU5</accession>
<evidence type="ECO:0000313" key="4">
    <source>
        <dbReference type="EMBL" id="CAK6963873.1"/>
    </source>
</evidence>
<feature type="domain" description="CBM21" evidence="3">
    <location>
        <begin position="148"/>
        <end position="257"/>
    </location>
</feature>
<dbReference type="GO" id="GO:0000164">
    <property type="term" value="C:protein phosphatase type 1 complex"/>
    <property type="evidence" value="ECO:0007669"/>
    <property type="project" value="TreeGrafter"/>
</dbReference>
<protein>
    <submittedName>
        <fullName evidence="4">Uncharacterized protein si:ch211-167b20.8 isoform X1</fullName>
    </submittedName>
</protein>
<sequence length="635" mass="69381">MSFLAIPTQEGLFTTIKNGKSAEGEEGKSRLDDEDNDEEDEDDDTENVRLIPRCSPVPRRRGQSIFDETAEYMRIQASLPARKGVLFADTTGGDLVDVKEFIAFDSGDEEDDARWEEEEAKYRKPQREPTYLVQPDFNAPTGSALLKAVRTNKVEVEQISPVESEPLAFTGVVRVLSISFQKSVYIRSTMDNWATYFDYPADYVQDSYDGETDQFTFKLSFAPPYITHGSRIEFVIRYETADGDFWANNSSMNYVVTLLLSYDDDSAQTNMDLQQPKGILRPPKYYSMEPDYDSEEELEKIADGARASNSGIVRPTPVCPVIIQPEIDIEIAVHPSGPPVPSNQELPSVDGALSAHTVSPGEQFPCMSSETTPQTNLSFVLSASESVQPNKSQPLPRLHCELDNQTSEQPIDSSPSALVSASTPSVQEESRPSPDSSQAEEEIHLPEMNLSLTGADKSTDRPASRPCLELPAESVSSPSVTPHFEQDVTVGLSELVAGLSEDSTGPAAHHEGSTNVLLSPLAESLASLGAEGEAPLSPELTESVSVSAGVTEVSQNVAHHSVSNWEEQEDAPQISPDTLLENLPSTESEAQSEHGVNRNLMPSIIFLSGVVSFSIVFQEPSALFIMGLLLVLNRL</sequence>
<proteinExistence type="predicted"/>
<dbReference type="InterPro" id="IPR050782">
    <property type="entry name" value="PP1_regulatory_subunit_3"/>
</dbReference>
<keyword evidence="2" id="KW-0812">Transmembrane</keyword>
<keyword evidence="2" id="KW-0472">Membrane</keyword>
<evidence type="ECO:0000259" key="3">
    <source>
        <dbReference type="PROSITE" id="PS51159"/>
    </source>
</evidence>
<dbReference type="Proteomes" id="UP001314229">
    <property type="component" value="Unassembled WGS sequence"/>
</dbReference>
<evidence type="ECO:0000256" key="2">
    <source>
        <dbReference type="SAM" id="Phobius"/>
    </source>
</evidence>
<gene>
    <name evidence="4" type="ORF">FSCOSCO3_A001499</name>
</gene>
<dbReference type="InterPro" id="IPR038175">
    <property type="entry name" value="CBM21_dom_sf"/>
</dbReference>
<dbReference type="GO" id="GO:2001069">
    <property type="term" value="F:glycogen binding"/>
    <property type="evidence" value="ECO:0007669"/>
    <property type="project" value="TreeGrafter"/>
</dbReference>
<keyword evidence="2" id="KW-1133">Transmembrane helix</keyword>
<feature type="compositionally biased region" description="Polar residues" evidence="1">
    <location>
        <begin position="405"/>
        <end position="437"/>
    </location>
</feature>
<organism evidence="4 5">
    <name type="scientific">Scomber scombrus</name>
    <name type="common">Atlantic mackerel</name>
    <name type="synonym">Scomber vernalis</name>
    <dbReference type="NCBI Taxonomy" id="13677"/>
    <lineage>
        <taxon>Eukaryota</taxon>
        <taxon>Metazoa</taxon>
        <taxon>Chordata</taxon>
        <taxon>Craniata</taxon>
        <taxon>Vertebrata</taxon>
        <taxon>Euteleostomi</taxon>
        <taxon>Actinopterygii</taxon>
        <taxon>Neopterygii</taxon>
        <taxon>Teleostei</taxon>
        <taxon>Neoteleostei</taxon>
        <taxon>Acanthomorphata</taxon>
        <taxon>Pelagiaria</taxon>
        <taxon>Scombriformes</taxon>
        <taxon>Scombridae</taxon>
        <taxon>Scomber</taxon>
    </lineage>
</organism>
<dbReference type="Gene3D" id="2.60.40.2440">
    <property type="entry name" value="Carbohydrate binding type-21 domain"/>
    <property type="match status" value="1"/>
</dbReference>
<feature type="region of interest" description="Disordered" evidence="1">
    <location>
        <begin position="14"/>
        <end position="47"/>
    </location>
</feature>
<comment type="caution">
    <text evidence="4">The sequence shown here is derived from an EMBL/GenBank/DDBJ whole genome shotgun (WGS) entry which is preliminary data.</text>
</comment>
<dbReference type="PANTHER" id="PTHR12307:SF40">
    <property type="entry name" value="PROTEIN PHOSPHATASE 1 REGULATORY SUBUNIT 3F"/>
    <property type="match status" value="1"/>
</dbReference>
<feature type="region of interest" description="Disordered" evidence="1">
    <location>
        <begin position="405"/>
        <end position="482"/>
    </location>
</feature>
<reference evidence="4 5" key="1">
    <citation type="submission" date="2024-01" db="EMBL/GenBank/DDBJ databases">
        <authorList>
            <person name="Alioto T."/>
            <person name="Alioto T."/>
            <person name="Gomez Garrido J."/>
        </authorList>
    </citation>
    <scope>NUCLEOTIDE SEQUENCE [LARGE SCALE GENOMIC DNA]</scope>
</reference>
<keyword evidence="5" id="KW-1185">Reference proteome</keyword>